<feature type="repeat" description="WD" evidence="7">
    <location>
        <begin position="292"/>
        <end position="333"/>
    </location>
</feature>
<evidence type="ECO:0000256" key="5">
    <source>
        <dbReference type="ARBA" id="ARBA00023242"/>
    </source>
</evidence>
<dbReference type="AlphaFoldDB" id="A0A9W4XAM2"/>
<dbReference type="InterPro" id="IPR015943">
    <property type="entry name" value="WD40/YVTN_repeat-like_dom_sf"/>
</dbReference>
<dbReference type="PROSITE" id="PS50294">
    <property type="entry name" value="WD_REPEATS_REGION"/>
    <property type="match status" value="1"/>
</dbReference>
<comment type="subcellular location">
    <subcellularLocation>
        <location evidence="1">Nucleus</location>
        <location evidence="1">Nucleolus</location>
    </subcellularLocation>
</comment>
<dbReference type="PRINTS" id="PR00320">
    <property type="entry name" value="GPROTEINBRPT"/>
</dbReference>
<evidence type="ECO:0000313" key="11">
    <source>
        <dbReference type="Proteomes" id="UP001152885"/>
    </source>
</evidence>
<feature type="repeat" description="WD" evidence="7">
    <location>
        <begin position="63"/>
        <end position="105"/>
    </location>
</feature>
<dbReference type="PANTHER" id="PTHR22851:SF0">
    <property type="entry name" value="DDB1- AND CUL4-ASSOCIATED FACTOR 13"/>
    <property type="match status" value="1"/>
</dbReference>
<proteinExistence type="inferred from homology"/>
<evidence type="ECO:0000259" key="9">
    <source>
        <dbReference type="Pfam" id="PF04158"/>
    </source>
</evidence>
<name>A0A9W4XAM2_9ASCO</name>
<dbReference type="PANTHER" id="PTHR22851">
    <property type="entry name" value="U3 SMALL NUCLEOLAR RNA U3 SNORNA ASSOCIATED PROTEIN"/>
    <property type="match status" value="1"/>
</dbReference>
<evidence type="ECO:0000256" key="1">
    <source>
        <dbReference type="ARBA" id="ARBA00004604"/>
    </source>
</evidence>
<evidence type="ECO:0000256" key="2">
    <source>
        <dbReference type="ARBA" id="ARBA00005649"/>
    </source>
</evidence>
<keyword evidence="3 7" id="KW-0853">WD repeat</keyword>
<dbReference type="SMART" id="SM00320">
    <property type="entry name" value="WD40"/>
    <property type="match status" value="7"/>
</dbReference>
<dbReference type="Gene3D" id="2.130.10.10">
    <property type="entry name" value="YVTN repeat-like/Quinoprotein amine dehydrogenase"/>
    <property type="match status" value="2"/>
</dbReference>
<evidence type="ECO:0000256" key="3">
    <source>
        <dbReference type="ARBA" id="ARBA00022574"/>
    </source>
</evidence>
<feature type="compositionally biased region" description="Basic and acidic residues" evidence="8">
    <location>
        <begin position="446"/>
        <end position="463"/>
    </location>
</feature>
<dbReference type="InterPro" id="IPR020472">
    <property type="entry name" value="WD40_PAC1"/>
</dbReference>
<dbReference type="Proteomes" id="UP001152885">
    <property type="component" value="Unassembled WGS sequence"/>
</dbReference>
<dbReference type="GO" id="GO:0032040">
    <property type="term" value="C:small-subunit processome"/>
    <property type="evidence" value="ECO:0007669"/>
    <property type="project" value="TreeGrafter"/>
</dbReference>
<sequence>MKVKTISRSSDNYVPVRNTQESSLPRNLNPALHPFERAREYTRALQATKLERMFAQPFIGQLGDGHRDGVYTLSKNFKNLSQFASGSGDGVIKYWDLVSRDEIISFKAHHGMISGLCLTPQNQMLSCGNDKYIKLWSVDTDDFENNINDNEIYESKNNGLIKTFIGEHSFSSIDYHHDNKDLFVTGGAQIQLWDINRSKYISNLSWDINNVSKVKFNRTETNIIASLSGGSENNIILYDLRTNTPIQKCITNLKNNCICWNPMESFNFVTGNEDHNAYLWDMRKLKKSLNIYKDHVGAIMDIDISPTGQELITGSYDKTLRIYNINEGHSKDIYHTKRMQKIFCCSYSMDSKYILTGSEDTNIRIWRSNASSRSAIKSSKQRSKLEYDEKLKEKFKYMPEIRRISKHRHVPKVVRQAQEIKRIEIDSLKRRQNNNKRYNKDLPNLSEREKHIRGLAIKDKDEE</sequence>
<dbReference type="InterPro" id="IPR001680">
    <property type="entry name" value="WD40_rpt"/>
</dbReference>
<dbReference type="GO" id="GO:0000462">
    <property type="term" value="P:maturation of SSU-rRNA from tricistronic rRNA transcript (SSU-rRNA, 5.8S rRNA, LSU-rRNA)"/>
    <property type="evidence" value="ECO:0007669"/>
    <property type="project" value="TreeGrafter"/>
</dbReference>
<dbReference type="InterPro" id="IPR007287">
    <property type="entry name" value="Sof1"/>
</dbReference>
<dbReference type="CDD" id="cd00200">
    <property type="entry name" value="WD40"/>
    <property type="match status" value="1"/>
</dbReference>
<dbReference type="Pfam" id="PF00400">
    <property type="entry name" value="WD40"/>
    <property type="match status" value="5"/>
</dbReference>
<dbReference type="OrthoDB" id="10249065at2759"/>
<keyword evidence="11" id="KW-1185">Reference proteome</keyword>
<evidence type="ECO:0000256" key="4">
    <source>
        <dbReference type="ARBA" id="ARBA00022737"/>
    </source>
</evidence>
<keyword evidence="6" id="KW-0687">Ribonucleoprotein</keyword>
<feature type="repeat" description="WD" evidence="7">
    <location>
        <begin position="106"/>
        <end position="146"/>
    </location>
</feature>
<gene>
    <name evidence="10" type="ORF">CANVERA_P2999</name>
</gene>
<feature type="region of interest" description="Disordered" evidence="8">
    <location>
        <begin position="431"/>
        <end position="463"/>
    </location>
</feature>
<accession>A0A9W4XAM2</accession>
<reference evidence="10" key="1">
    <citation type="submission" date="2022-12" db="EMBL/GenBank/DDBJ databases">
        <authorList>
            <person name="Brejova B."/>
        </authorList>
    </citation>
    <scope>NUCLEOTIDE SEQUENCE</scope>
</reference>
<evidence type="ECO:0000313" key="10">
    <source>
        <dbReference type="EMBL" id="CAI5758487.1"/>
    </source>
</evidence>
<dbReference type="FunFam" id="2.130.10.10:FF:001074">
    <property type="entry name" value="Probable SOF1 protein"/>
    <property type="match status" value="1"/>
</dbReference>
<dbReference type="EMBL" id="CANTUO010000003">
    <property type="protein sequence ID" value="CAI5758487.1"/>
    <property type="molecule type" value="Genomic_DNA"/>
</dbReference>
<keyword evidence="5" id="KW-0539">Nucleus</keyword>
<dbReference type="SUPFAM" id="SSF50978">
    <property type="entry name" value="WD40 repeat-like"/>
    <property type="match status" value="1"/>
</dbReference>
<evidence type="ECO:0000256" key="6">
    <source>
        <dbReference type="ARBA" id="ARBA00023274"/>
    </source>
</evidence>
<protein>
    <recommendedName>
        <fullName evidence="9">Sof1-like protein domain-containing protein</fullName>
    </recommendedName>
</protein>
<dbReference type="Pfam" id="PF04158">
    <property type="entry name" value="Sof1"/>
    <property type="match status" value="1"/>
</dbReference>
<organism evidence="10 11">
    <name type="scientific">Candida verbasci</name>
    <dbReference type="NCBI Taxonomy" id="1227364"/>
    <lineage>
        <taxon>Eukaryota</taxon>
        <taxon>Fungi</taxon>
        <taxon>Dikarya</taxon>
        <taxon>Ascomycota</taxon>
        <taxon>Saccharomycotina</taxon>
        <taxon>Pichiomycetes</taxon>
        <taxon>Debaryomycetaceae</taxon>
        <taxon>Candida/Lodderomyces clade</taxon>
        <taxon>Candida</taxon>
    </lineage>
</organism>
<feature type="region of interest" description="Disordered" evidence="8">
    <location>
        <begin position="1"/>
        <end position="29"/>
    </location>
</feature>
<evidence type="ECO:0000256" key="7">
    <source>
        <dbReference type="PROSITE-ProRule" id="PRU00221"/>
    </source>
</evidence>
<comment type="similarity">
    <text evidence="2">Belongs to the WD repeat DCAF13/WDSOF1 family.</text>
</comment>
<keyword evidence="4" id="KW-0677">Repeat</keyword>
<dbReference type="InterPro" id="IPR051733">
    <property type="entry name" value="WD_repeat_DCAF13/WDSOF1"/>
</dbReference>
<feature type="domain" description="Sof1-like protein" evidence="9">
    <location>
        <begin position="368"/>
        <end position="452"/>
    </location>
</feature>
<dbReference type="InterPro" id="IPR036322">
    <property type="entry name" value="WD40_repeat_dom_sf"/>
</dbReference>
<comment type="caution">
    <text evidence="10">The sequence shown here is derived from an EMBL/GenBank/DDBJ whole genome shotgun (WGS) entry which is preliminary data.</text>
</comment>
<feature type="compositionally biased region" description="Polar residues" evidence="8">
    <location>
        <begin position="1"/>
        <end position="26"/>
    </location>
</feature>
<evidence type="ECO:0000256" key="8">
    <source>
        <dbReference type="SAM" id="MobiDB-lite"/>
    </source>
</evidence>
<dbReference type="PROSITE" id="PS50082">
    <property type="entry name" value="WD_REPEATS_2"/>
    <property type="match status" value="4"/>
</dbReference>
<feature type="repeat" description="WD" evidence="7">
    <location>
        <begin position="335"/>
        <end position="376"/>
    </location>
</feature>